<dbReference type="GO" id="GO:0008745">
    <property type="term" value="F:N-acetylmuramoyl-L-alanine amidase activity"/>
    <property type="evidence" value="ECO:0007669"/>
    <property type="project" value="InterPro"/>
</dbReference>
<name>A0A4Q9WS21_STAHO</name>
<dbReference type="InterPro" id="IPR002508">
    <property type="entry name" value="MurNAc-LAA_cat"/>
</dbReference>
<keyword evidence="5" id="KW-0732">Signal</keyword>
<protein>
    <recommendedName>
        <fullName evidence="3 8">Probable cell wall amidase lytH</fullName>
        <ecNumber evidence="8">3.5.1.-</ecNumber>
    </recommendedName>
</protein>
<dbReference type="Pfam" id="PF01520">
    <property type="entry name" value="Amidase_3"/>
    <property type="match status" value="1"/>
</dbReference>
<dbReference type="GO" id="GO:0030288">
    <property type="term" value="C:outer membrane-bounded periplasmic space"/>
    <property type="evidence" value="ECO:0007669"/>
    <property type="project" value="TreeGrafter"/>
</dbReference>
<evidence type="ECO:0000256" key="3">
    <source>
        <dbReference type="ARBA" id="ARBA00018811"/>
    </source>
</evidence>
<dbReference type="InterPro" id="IPR017273">
    <property type="entry name" value="LytH"/>
</dbReference>
<evidence type="ECO:0000256" key="8">
    <source>
        <dbReference type="PIRNR" id="PIRNR037730"/>
    </source>
</evidence>
<dbReference type="RefSeq" id="WP_017176168.1">
    <property type="nucleotide sequence ID" value="NZ_CABMJU010000052.1"/>
</dbReference>
<dbReference type="PIRSF" id="PIRSF037730">
    <property type="entry name" value="CWA_LytH_prd"/>
    <property type="match status" value="1"/>
</dbReference>
<evidence type="ECO:0000256" key="5">
    <source>
        <dbReference type="ARBA" id="ARBA00022729"/>
    </source>
</evidence>
<evidence type="ECO:0000313" key="10">
    <source>
        <dbReference type="Proteomes" id="UP000665944"/>
    </source>
</evidence>
<dbReference type="Gene3D" id="2.30.30.40">
    <property type="entry name" value="SH3 Domains"/>
    <property type="match status" value="1"/>
</dbReference>
<dbReference type="SMART" id="SM00287">
    <property type="entry name" value="SH3b"/>
    <property type="match status" value="1"/>
</dbReference>
<dbReference type="PANTHER" id="PTHR30404:SF7">
    <property type="entry name" value="CELL WALL AMIDASE LYTH-RELATED"/>
    <property type="match status" value="1"/>
</dbReference>
<dbReference type="EMBL" id="JAGHKT020000001">
    <property type="protein sequence ID" value="MCM5671252.1"/>
    <property type="molecule type" value="Genomic_DNA"/>
</dbReference>
<proteinExistence type="inferred from homology"/>
<dbReference type="Proteomes" id="UP000665944">
    <property type="component" value="Unassembled WGS sequence"/>
</dbReference>
<evidence type="ECO:0000256" key="4">
    <source>
        <dbReference type="ARBA" id="ARBA00022525"/>
    </source>
</evidence>
<dbReference type="GO" id="GO:0005576">
    <property type="term" value="C:extracellular region"/>
    <property type="evidence" value="ECO:0007669"/>
    <property type="project" value="UniProtKB-SubCell"/>
</dbReference>
<dbReference type="SUPFAM" id="SSF53187">
    <property type="entry name" value="Zn-dependent exopeptidases"/>
    <property type="match status" value="1"/>
</dbReference>
<dbReference type="AlphaFoldDB" id="A0A4Q9WS21"/>
<comment type="subcellular location">
    <subcellularLocation>
        <location evidence="1 8">Secreted</location>
    </subcellularLocation>
</comment>
<gene>
    <name evidence="9" type="ORF">J7T32_000540</name>
</gene>
<reference evidence="9 10" key="1">
    <citation type="submission" date="2022-06" db="EMBL/GenBank/DDBJ databases">
        <title>Staphylococcus hominis ShoR14 genome sequence.</title>
        <authorList>
            <person name="Yeo C.C."/>
            <person name="Chew C.H."/>
            <person name="Che Hamzah A.M."/>
            <person name="Al-Trad E.I."/>
        </authorList>
    </citation>
    <scope>NUCLEOTIDE SEQUENCE [LARGE SCALE GENOMIC DNA]</scope>
    <source>
        <strain evidence="9 10">ShoR14</strain>
    </source>
</reference>
<comment type="similarity">
    <text evidence="2 8">Belongs to the N-acetylmuramoyl-L-alanine amidase 3 family.</text>
</comment>
<dbReference type="GO" id="GO:0009253">
    <property type="term" value="P:peptidoglycan catabolic process"/>
    <property type="evidence" value="ECO:0007669"/>
    <property type="project" value="InterPro"/>
</dbReference>
<keyword evidence="7 8" id="KW-0961">Cell wall biogenesis/degradation</keyword>
<accession>A0A4Q9WS21</accession>
<evidence type="ECO:0000256" key="7">
    <source>
        <dbReference type="ARBA" id="ARBA00023316"/>
    </source>
</evidence>
<dbReference type="PANTHER" id="PTHR30404">
    <property type="entry name" value="N-ACETYLMURAMOYL-L-ALANINE AMIDASE"/>
    <property type="match status" value="1"/>
</dbReference>
<dbReference type="InterPro" id="IPR003646">
    <property type="entry name" value="SH3-like_bac-type"/>
</dbReference>
<dbReference type="CDD" id="cd02696">
    <property type="entry name" value="MurNAc-LAA"/>
    <property type="match status" value="1"/>
</dbReference>
<dbReference type="GO" id="GO:0071555">
    <property type="term" value="P:cell wall organization"/>
    <property type="evidence" value="ECO:0007669"/>
    <property type="project" value="UniProtKB-KW"/>
</dbReference>
<evidence type="ECO:0000313" key="9">
    <source>
        <dbReference type="EMBL" id="MCM5671252.1"/>
    </source>
</evidence>
<dbReference type="Gene3D" id="3.40.630.40">
    <property type="entry name" value="Zn-dependent exopeptidases"/>
    <property type="match status" value="1"/>
</dbReference>
<keyword evidence="4 8" id="KW-0964">Secreted</keyword>
<comment type="function">
    <text evidence="8">Probably involved in cell-wall metabolism.</text>
</comment>
<dbReference type="SMART" id="SM00646">
    <property type="entry name" value="Ami_3"/>
    <property type="match status" value="1"/>
</dbReference>
<dbReference type="Pfam" id="PF08239">
    <property type="entry name" value="SH3_3"/>
    <property type="match status" value="1"/>
</dbReference>
<evidence type="ECO:0000256" key="6">
    <source>
        <dbReference type="ARBA" id="ARBA00022801"/>
    </source>
</evidence>
<keyword evidence="6 8" id="KW-0378">Hydrolase</keyword>
<dbReference type="EC" id="3.5.1.-" evidence="8"/>
<comment type="caution">
    <text evidence="9">The sequence shown here is derived from an EMBL/GenBank/DDBJ whole genome shotgun (WGS) entry which is preliminary data.</text>
</comment>
<evidence type="ECO:0000256" key="1">
    <source>
        <dbReference type="ARBA" id="ARBA00004613"/>
    </source>
</evidence>
<sequence length="291" mass="32731">MNKLDTWLTKHDLKNMLTLVVVLLFILFIILLFLFMNHNDQDSNRLTITEDAEIRTGPNAGYPVIYKVEKGDSFKKLKTSGKWIEVQNAKGDEKGWVAGWHTSLNIKADVSKQENPFKNKTVVLDPGHGGSDQGASSSTALKSLEKNYTLKTALELKRALEKAGAHVKLTRTDDSYVSLDNRKATGDVFISIHNDSLDSHNANGATVYWYQNSQETLAEVLNANIQKKSLLSNRGVRQQNYQVLRQTNKPAVLLELGYISNPTDEKMIRNQLHRQVVEEAVVDGLKQYFAS</sequence>
<dbReference type="PROSITE" id="PS51781">
    <property type="entry name" value="SH3B"/>
    <property type="match status" value="1"/>
</dbReference>
<dbReference type="InterPro" id="IPR050695">
    <property type="entry name" value="N-acetylmuramoyl_amidase_3"/>
</dbReference>
<organism evidence="9 10">
    <name type="scientific">Staphylococcus hominis</name>
    <dbReference type="NCBI Taxonomy" id="1290"/>
    <lineage>
        <taxon>Bacteria</taxon>
        <taxon>Bacillati</taxon>
        <taxon>Bacillota</taxon>
        <taxon>Bacilli</taxon>
        <taxon>Bacillales</taxon>
        <taxon>Staphylococcaceae</taxon>
        <taxon>Staphylococcus</taxon>
    </lineage>
</organism>
<keyword evidence="10" id="KW-1185">Reference proteome</keyword>
<evidence type="ECO:0000256" key="2">
    <source>
        <dbReference type="ARBA" id="ARBA00010860"/>
    </source>
</evidence>